<accession>A0A3A1QR36</accession>
<dbReference type="EMBL" id="QXIR01000038">
    <property type="protein sequence ID" value="RIW28956.1"/>
    <property type="molecule type" value="Genomic_DNA"/>
</dbReference>
<dbReference type="RefSeq" id="WP_119549174.1">
    <property type="nucleotide sequence ID" value="NZ_QXIR01000038.1"/>
</dbReference>
<reference evidence="1 2" key="1">
    <citation type="submission" date="2018-09" db="EMBL/GenBank/DDBJ databases">
        <title>Bacillus saliacetes sp. nov., isolated from Thai shrimp paste (Ka-pi).</title>
        <authorList>
            <person name="Daroonpunt R."/>
            <person name="Tanasupawat S."/>
            <person name="Yiamsombut S."/>
        </authorList>
    </citation>
    <scope>NUCLEOTIDE SEQUENCE [LARGE SCALE GENOMIC DNA]</scope>
    <source>
        <strain evidence="1 2">SKP7-4</strain>
    </source>
</reference>
<keyword evidence="2" id="KW-1185">Reference proteome</keyword>
<comment type="caution">
    <text evidence="1">The sequence shown here is derived from an EMBL/GenBank/DDBJ whole genome shotgun (WGS) entry which is preliminary data.</text>
</comment>
<dbReference type="AlphaFoldDB" id="A0A3A1QR36"/>
<evidence type="ECO:0000313" key="2">
    <source>
        <dbReference type="Proteomes" id="UP000265801"/>
    </source>
</evidence>
<evidence type="ECO:0008006" key="3">
    <source>
        <dbReference type="Google" id="ProtNLM"/>
    </source>
</evidence>
<sequence>MLSIEKIILPILIAGFLSGCSQSDSYGELTDYIEETRVEDTFKELRDAKEMPISDALKELAFEPKQINVAKLPFKVEEKTVRVTQTKDNSQMIEFNYTGPEHELVFIAENSVEFKEDSSIKYEEIHIDKGRIALFGEGGQSQDVTWIEGDKSYLLRINYLETEGVTPEKLSKEEVTKMVDELQEP</sequence>
<name>A0A3A1QR36_9BACI</name>
<proteinExistence type="predicted"/>
<organism evidence="1 2">
    <name type="scientific">Bacillus salacetis</name>
    <dbReference type="NCBI Taxonomy" id="2315464"/>
    <lineage>
        <taxon>Bacteria</taxon>
        <taxon>Bacillati</taxon>
        <taxon>Bacillota</taxon>
        <taxon>Bacilli</taxon>
        <taxon>Bacillales</taxon>
        <taxon>Bacillaceae</taxon>
        <taxon>Bacillus</taxon>
    </lineage>
</organism>
<gene>
    <name evidence="1" type="ORF">D3H55_20540</name>
</gene>
<dbReference type="Proteomes" id="UP000265801">
    <property type="component" value="Unassembled WGS sequence"/>
</dbReference>
<evidence type="ECO:0000313" key="1">
    <source>
        <dbReference type="EMBL" id="RIW28956.1"/>
    </source>
</evidence>
<protein>
    <recommendedName>
        <fullName evidence="3">DUF4367 domain-containing protein</fullName>
    </recommendedName>
</protein>
<dbReference type="PROSITE" id="PS51257">
    <property type="entry name" value="PROKAR_LIPOPROTEIN"/>
    <property type="match status" value="1"/>
</dbReference>